<proteinExistence type="predicted"/>
<keyword evidence="2" id="KW-1185">Reference proteome</keyword>
<organism evidence="1 2">
    <name type="scientific">Prochlorococcus marinus (strain MIT 9313)</name>
    <dbReference type="NCBI Taxonomy" id="74547"/>
    <lineage>
        <taxon>Bacteria</taxon>
        <taxon>Bacillati</taxon>
        <taxon>Cyanobacteriota</taxon>
        <taxon>Cyanophyceae</taxon>
        <taxon>Synechococcales</taxon>
        <taxon>Prochlorococcaceae</taxon>
        <taxon>Prochlorococcus</taxon>
    </lineage>
</organism>
<dbReference type="HOGENOM" id="CLU_2827759_0_0_3"/>
<gene>
    <name evidence="1" type="ordered locus">PMT_2614</name>
</gene>
<accession>B9ES01</accession>
<sequence length="66" mass="6692">MINVPGRSVEQLQSIVRFSIPQSTDALRRQSGSALVANQALGVDTSIDSCAHLTAHTGGGSAGSGL</sequence>
<dbReference type="EMBL" id="BX548175">
    <property type="protein sequence ID" value="CAX32133.1"/>
    <property type="molecule type" value="Genomic_DNA"/>
</dbReference>
<evidence type="ECO:0000313" key="1">
    <source>
        <dbReference type="EMBL" id="CAX32133.1"/>
    </source>
</evidence>
<name>B9ES01_PROMM</name>
<protein>
    <submittedName>
        <fullName evidence="1">Uncharacterized protein</fullName>
    </submittedName>
</protein>
<dbReference type="KEGG" id="pmt:PMT_2614"/>
<dbReference type="Proteomes" id="UP000001423">
    <property type="component" value="Chromosome"/>
</dbReference>
<evidence type="ECO:0000313" key="2">
    <source>
        <dbReference type="Proteomes" id="UP000001423"/>
    </source>
</evidence>
<reference evidence="1 2" key="1">
    <citation type="journal article" date="2003" name="Nature">
        <title>Genome divergence in two Prochlorococcus ecotypes reflects oceanic niche differentiation.</title>
        <authorList>
            <person name="Rocap G."/>
            <person name="Larimer F.W."/>
            <person name="Lamerdin J.E."/>
            <person name="Malfatti S."/>
            <person name="Chain P."/>
            <person name="Ahlgren N.A."/>
            <person name="Arellano A."/>
            <person name="Coleman M."/>
            <person name="Hauser L."/>
            <person name="Hess W.R."/>
            <person name="Johnson Z.I."/>
            <person name="Land M.L."/>
            <person name="Lindell D."/>
            <person name="Post A.F."/>
            <person name="Regala W."/>
            <person name="Shah M."/>
            <person name="Shaw S.L."/>
            <person name="Steglich C."/>
            <person name="Sullivan M.B."/>
            <person name="Ting C.S."/>
            <person name="Tolonen A."/>
            <person name="Webb E.A."/>
            <person name="Zinser E.R."/>
            <person name="Chisholm S.W."/>
        </authorList>
    </citation>
    <scope>NUCLEOTIDE SEQUENCE [LARGE SCALE GENOMIC DNA]</scope>
    <source>
        <strain evidence="2">MIT 9313</strain>
    </source>
</reference>
<dbReference type="AlphaFoldDB" id="B9ES01"/>